<evidence type="ECO:0000256" key="5">
    <source>
        <dbReference type="ARBA" id="ARBA00022837"/>
    </source>
</evidence>
<feature type="domain" description="EF-hand" evidence="7">
    <location>
        <begin position="96"/>
        <end position="131"/>
    </location>
</feature>
<reference evidence="9" key="1">
    <citation type="journal article" date="2010" name="Nature">
        <title>The Amphimedon queenslandica genome and the evolution of animal complexity.</title>
        <authorList>
            <person name="Srivastava M."/>
            <person name="Simakov O."/>
            <person name="Chapman J."/>
            <person name="Fahey B."/>
            <person name="Gauthier M.E."/>
            <person name="Mitros T."/>
            <person name="Richards G.S."/>
            <person name="Conaco C."/>
            <person name="Dacre M."/>
            <person name="Hellsten U."/>
            <person name="Larroux C."/>
            <person name="Putnam N.H."/>
            <person name="Stanke M."/>
            <person name="Adamska M."/>
            <person name="Darling A."/>
            <person name="Degnan S.M."/>
            <person name="Oakley T.H."/>
            <person name="Plachetzki D.C."/>
            <person name="Zhai Y."/>
            <person name="Adamski M."/>
            <person name="Calcino A."/>
            <person name="Cummins S.F."/>
            <person name="Goodstein D.M."/>
            <person name="Harris C."/>
            <person name="Jackson D.J."/>
            <person name="Leys S.P."/>
            <person name="Shu S."/>
            <person name="Woodcroft B.J."/>
            <person name="Vervoort M."/>
            <person name="Kosik K.S."/>
            <person name="Manning G."/>
            <person name="Degnan B.M."/>
            <person name="Rokhsar D.S."/>
        </authorList>
    </citation>
    <scope>NUCLEOTIDE SEQUENCE [LARGE SCALE GENOMIC DNA]</scope>
</reference>
<keyword evidence="2" id="KW-0519">Myristate</keyword>
<dbReference type="InterPro" id="IPR002048">
    <property type="entry name" value="EF_hand_dom"/>
</dbReference>
<reference evidence="8" key="2">
    <citation type="submission" date="2017-05" db="UniProtKB">
        <authorList>
            <consortium name="EnsemblMetazoa"/>
        </authorList>
    </citation>
    <scope>IDENTIFICATION</scope>
</reference>
<dbReference type="InterPro" id="IPR028846">
    <property type="entry name" value="Recoverin"/>
</dbReference>
<evidence type="ECO:0000256" key="3">
    <source>
        <dbReference type="ARBA" id="ARBA00022723"/>
    </source>
</evidence>
<dbReference type="CDD" id="cd00051">
    <property type="entry name" value="EFh"/>
    <property type="match status" value="2"/>
</dbReference>
<keyword evidence="3" id="KW-0479">Metal-binding</keyword>
<accession>A0A1X7ULV4</accession>
<dbReference type="eggNOG" id="KOG0044">
    <property type="taxonomic scope" value="Eukaryota"/>
</dbReference>
<dbReference type="PANTHER" id="PTHR23055">
    <property type="entry name" value="CALCIUM BINDING PROTEINS"/>
    <property type="match status" value="1"/>
</dbReference>
<evidence type="ECO:0000256" key="6">
    <source>
        <dbReference type="ARBA" id="ARBA00023288"/>
    </source>
</evidence>
<dbReference type="SUPFAM" id="SSF47473">
    <property type="entry name" value="EF-hand"/>
    <property type="match status" value="1"/>
</dbReference>
<dbReference type="PROSITE" id="PS00018">
    <property type="entry name" value="EF_HAND_1"/>
    <property type="match status" value="3"/>
</dbReference>
<dbReference type="KEGG" id="aqu:100635568"/>
<evidence type="ECO:0000256" key="4">
    <source>
        <dbReference type="ARBA" id="ARBA00022737"/>
    </source>
</evidence>
<dbReference type="InParanoid" id="A0A1X7ULV4"/>
<dbReference type="GO" id="GO:0005509">
    <property type="term" value="F:calcium ion binding"/>
    <property type="evidence" value="ECO:0007669"/>
    <property type="project" value="InterPro"/>
</dbReference>
<dbReference type="STRING" id="400682.A0A1X7ULV4"/>
<dbReference type="PANTHER" id="PTHR23055:SF178">
    <property type="entry name" value="NEUROCALCIN HOMOLOG"/>
    <property type="match status" value="1"/>
</dbReference>
<protein>
    <recommendedName>
        <fullName evidence="7">EF-hand domain-containing protein</fullName>
    </recommendedName>
</protein>
<dbReference type="Pfam" id="PF13833">
    <property type="entry name" value="EF-hand_8"/>
    <property type="match status" value="1"/>
</dbReference>
<dbReference type="Gene3D" id="1.10.238.10">
    <property type="entry name" value="EF-hand"/>
    <property type="match status" value="1"/>
</dbReference>
<gene>
    <name evidence="8" type="primary">100635568</name>
</gene>
<dbReference type="InterPro" id="IPR011992">
    <property type="entry name" value="EF-hand-dom_pair"/>
</dbReference>
<dbReference type="PRINTS" id="PR00450">
    <property type="entry name" value="RECOVERIN"/>
</dbReference>
<sequence length="190" mass="21910">MGKKQSKISSEDVEDLLQTTHFTAKELQKWYQGFLKDCPKGVLEKQEFCRIYQQFFPFGDPSTFAGYVFNSFDTDRDGVVAFKEFMYALSVTSRGTPEEKLNWSFKLYDINCDGFISKDEMSAIVDSLYRMVGRMIIFDNKEDTPQKRVKAIFESMDLDGDGRISQEDFLTGAQQDPIIMRSLNLFEGIV</sequence>
<evidence type="ECO:0000259" key="7">
    <source>
        <dbReference type="PROSITE" id="PS50222"/>
    </source>
</evidence>
<dbReference type="AlphaFoldDB" id="A0A1X7ULV4"/>
<keyword evidence="4" id="KW-0677">Repeat</keyword>
<proteinExistence type="inferred from homology"/>
<dbReference type="OrthoDB" id="191686at2759"/>
<dbReference type="SMART" id="SM00054">
    <property type="entry name" value="EFh"/>
    <property type="match status" value="3"/>
</dbReference>
<comment type="similarity">
    <text evidence="1">Belongs to the recoverin family.</text>
</comment>
<dbReference type="Proteomes" id="UP000007879">
    <property type="component" value="Unassembled WGS sequence"/>
</dbReference>
<organism evidence="8">
    <name type="scientific">Amphimedon queenslandica</name>
    <name type="common">Sponge</name>
    <dbReference type="NCBI Taxonomy" id="400682"/>
    <lineage>
        <taxon>Eukaryota</taxon>
        <taxon>Metazoa</taxon>
        <taxon>Porifera</taxon>
        <taxon>Demospongiae</taxon>
        <taxon>Heteroscleromorpha</taxon>
        <taxon>Haplosclerida</taxon>
        <taxon>Niphatidae</taxon>
        <taxon>Amphimedon</taxon>
    </lineage>
</organism>
<dbReference type="Pfam" id="PF13499">
    <property type="entry name" value="EF-hand_7"/>
    <property type="match status" value="1"/>
</dbReference>
<name>A0A1X7ULV4_AMPQE</name>
<dbReference type="EnsemblMetazoa" id="XM_003387364.3">
    <property type="protein sequence ID" value="XP_003387412.1"/>
    <property type="gene ID" value="LOC100635568"/>
</dbReference>
<dbReference type="FunFam" id="1.10.238.10:FF:000009">
    <property type="entry name" value="Visinin-like protein 1"/>
    <property type="match status" value="1"/>
</dbReference>
<dbReference type="OMA" id="DNHDGHI"/>
<keyword evidence="5" id="KW-0106">Calcium</keyword>
<feature type="domain" description="EF-hand" evidence="7">
    <location>
        <begin position="60"/>
        <end position="95"/>
    </location>
</feature>
<evidence type="ECO:0000256" key="1">
    <source>
        <dbReference type="ARBA" id="ARBA00006049"/>
    </source>
</evidence>
<keyword evidence="6" id="KW-0449">Lipoprotein</keyword>
<evidence type="ECO:0000256" key="2">
    <source>
        <dbReference type="ARBA" id="ARBA00022707"/>
    </source>
</evidence>
<dbReference type="EnsemblMetazoa" id="Aqu2.1.28748_001">
    <property type="protein sequence ID" value="Aqu2.1.28748_001"/>
    <property type="gene ID" value="Aqu2.1.28748"/>
</dbReference>
<keyword evidence="9" id="KW-1185">Reference proteome</keyword>
<evidence type="ECO:0000313" key="8">
    <source>
        <dbReference type="EnsemblMetazoa" id="Aqu2.1.28748_001"/>
    </source>
</evidence>
<dbReference type="InterPro" id="IPR018247">
    <property type="entry name" value="EF_Hand_1_Ca_BS"/>
</dbReference>
<feature type="domain" description="EF-hand" evidence="7">
    <location>
        <begin position="144"/>
        <end position="179"/>
    </location>
</feature>
<dbReference type="PROSITE" id="PS50222">
    <property type="entry name" value="EF_HAND_2"/>
    <property type="match status" value="3"/>
</dbReference>
<evidence type="ECO:0000313" key="9">
    <source>
        <dbReference type="Proteomes" id="UP000007879"/>
    </source>
</evidence>